<evidence type="ECO:0000313" key="1">
    <source>
        <dbReference type="EMBL" id="JAH84446.1"/>
    </source>
</evidence>
<protein>
    <submittedName>
        <fullName evidence="1">Uncharacterized protein</fullName>
    </submittedName>
</protein>
<dbReference type="EMBL" id="GBXM01024131">
    <property type="protein sequence ID" value="JAH84446.1"/>
    <property type="molecule type" value="Transcribed_RNA"/>
</dbReference>
<reference evidence="1" key="1">
    <citation type="submission" date="2014-11" db="EMBL/GenBank/DDBJ databases">
        <authorList>
            <person name="Amaro Gonzalez C."/>
        </authorList>
    </citation>
    <scope>NUCLEOTIDE SEQUENCE</scope>
</reference>
<sequence>MVNVLDRINSRRPVAFSSSAVCEWNGQCHDWSETRFCHFQFVTVQAEKAQRFELLPFSKSFLIAGVPYLIFDLISICRRDFIGNDDFC</sequence>
<accession>A0A0E9W2B2</accession>
<dbReference type="AlphaFoldDB" id="A0A0E9W2B2"/>
<proteinExistence type="predicted"/>
<organism evidence="1">
    <name type="scientific">Anguilla anguilla</name>
    <name type="common">European freshwater eel</name>
    <name type="synonym">Muraena anguilla</name>
    <dbReference type="NCBI Taxonomy" id="7936"/>
    <lineage>
        <taxon>Eukaryota</taxon>
        <taxon>Metazoa</taxon>
        <taxon>Chordata</taxon>
        <taxon>Craniata</taxon>
        <taxon>Vertebrata</taxon>
        <taxon>Euteleostomi</taxon>
        <taxon>Actinopterygii</taxon>
        <taxon>Neopterygii</taxon>
        <taxon>Teleostei</taxon>
        <taxon>Anguilliformes</taxon>
        <taxon>Anguillidae</taxon>
        <taxon>Anguilla</taxon>
    </lineage>
</organism>
<name>A0A0E9W2B2_ANGAN</name>
<reference evidence="1" key="2">
    <citation type="journal article" date="2015" name="Fish Shellfish Immunol.">
        <title>Early steps in the European eel (Anguilla anguilla)-Vibrio vulnificus interaction in the gills: Role of the RtxA13 toxin.</title>
        <authorList>
            <person name="Callol A."/>
            <person name="Pajuelo D."/>
            <person name="Ebbesson L."/>
            <person name="Teles M."/>
            <person name="MacKenzie S."/>
            <person name="Amaro C."/>
        </authorList>
    </citation>
    <scope>NUCLEOTIDE SEQUENCE</scope>
</reference>